<evidence type="ECO:0000313" key="1">
    <source>
        <dbReference type="EMBL" id="PDH40608.1"/>
    </source>
</evidence>
<sequence>MLNFAVCRLALPLNREIVTQFKVSASFTIAYLASRNRVPCFGLTEHEGPQTIKDGYQGCMIRQWGRNNKGTMLNPNIIPVDFASEGLIPADEIPTMTRRL</sequence>
<protein>
    <submittedName>
        <fullName evidence="1">Uncharacterized protein</fullName>
    </submittedName>
</protein>
<dbReference type="AlphaFoldDB" id="A0A2A5WWE3"/>
<dbReference type="Proteomes" id="UP000219327">
    <property type="component" value="Unassembled WGS sequence"/>
</dbReference>
<comment type="caution">
    <text evidence="1">The sequence shown here is derived from an EMBL/GenBank/DDBJ whole genome shotgun (WGS) entry which is preliminary data.</text>
</comment>
<reference evidence="1 2" key="1">
    <citation type="submission" date="2017-08" db="EMBL/GenBank/DDBJ databases">
        <title>Fine stratification of microbial communities through a metagenomic profile of the photic zone.</title>
        <authorList>
            <person name="Haro-Moreno J.M."/>
            <person name="Lopez-Perez M."/>
            <person name="De La Torre J."/>
            <person name="Picazo A."/>
            <person name="Camacho A."/>
            <person name="Rodriguez-Valera F."/>
        </authorList>
    </citation>
    <scope>NUCLEOTIDE SEQUENCE [LARGE SCALE GENOMIC DNA]</scope>
    <source>
        <strain evidence="1">MED-G24</strain>
    </source>
</reference>
<proteinExistence type="predicted"/>
<organism evidence="1 2">
    <name type="scientific">OM182 bacterium MED-G24</name>
    <dbReference type="NCBI Taxonomy" id="1986255"/>
    <lineage>
        <taxon>Bacteria</taxon>
        <taxon>Pseudomonadati</taxon>
        <taxon>Pseudomonadota</taxon>
        <taxon>Gammaproteobacteria</taxon>
        <taxon>OMG group</taxon>
        <taxon>OM182 clade</taxon>
    </lineage>
</organism>
<name>A0A2A5WWE3_9GAMM</name>
<evidence type="ECO:0000313" key="2">
    <source>
        <dbReference type="Proteomes" id="UP000219327"/>
    </source>
</evidence>
<dbReference type="EMBL" id="NTKD01000010">
    <property type="protein sequence ID" value="PDH40608.1"/>
    <property type="molecule type" value="Genomic_DNA"/>
</dbReference>
<accession>A0A2A5WWE3</accession>
<gene>
    <name evidence="1" type="ORF">CNE99_03345</name>
</gene>